<evidence type="ECO:0000313" key="3">
    <source>
        <dbReference type="Proteomes" id="UP001642464"/>
    </source>
</evidence>
<name>A0ABP0I5G5_9DINO</name>
<dbReference type="EMBL" id="CAXAMM010002603">
    <property type="protein sequence ID" value="CAK8996817.1"/>
    <property type="molecule type" value="Genomic_DNA"/>
</dbReference>
<keyword evidence="3" id="KW-1185">Reference proteome</keyword>
<dbReference type="Proteomes" id="UP001642464">
    <property type="component" value="Unassembled WGS sequence"/>
</dbReference>
<sequence length="168" mass="17788">MVRKALFVLTWACLPSSLAQYVRGTAGSGSGGCPIGAQQVPVERCQAAAQALSILWIGQITSNDVIPGCQGDGFTGYFNTNQFSSGSSVNINPICEVVGTQTSTSSSSTTTQTSTTWTQTHATLTVTRELRFPDVGGTWSWLQDRSRVVRTPQTNASRFGGAMEFAPG</sequence>
<gene>
    <name evidence="2" type="ORF">SCF082_LOCUS4944</name>
</gene>
<accession>A0ABP0I5G5</accession>
<comment type="caution">
    <text evidence="2">The sequence shown here is derived from an EMBL/GenBank/DDBJ whole genome shotgun (WGS) entry which is preliminary data.</text>
</comment>
<feature type="signal peptide" evidence="1">
    <location>
        <begin position="1"/>
        <end position="19"/>
    </location>
</feature>
<protein>
    <submittedName>
        <fullName evidence="2">Uncharacterized protein</fullName>
    </submittedName>
</protein>
<evidence type="ECO:0000313" key="2">
    <source>
        <dbReference type="EMBL" id="CAK8996817.1"/>
    </source>
</evidence>
<proteinExistence type="predicted"/>
<organism evidence="2 3">
    <name type="scientific">Durusdinium trenchii</name>
    <dbReference type="NCBI Taxonomy" id="1381693"/>
    <lineage>
        <taxon>Eukaryota</taxon>
        <taxon>Sar</taxon>
        <taxon>Alveolata</taxon>
        <taxon>Dinophyceae</taxon>
        <taxon>Suessiales</taxon>
        <taxon>Symbiodiniaceae</taxon>
        <taxon>Durusdinium</taxon>
    </lineage>
</organism>
<evidence type="ECO:0000256" key="1">
    <source>
        <dbReference type="SAM" id="SignalP"/>
    </source>
</evidence>
<reference evidence="2 3" key="1">
    <citation type="submission" date="2024-02" db="EMBL/GenBank/DDBJ databases">
        <authorList>
            <person name="Chen Y."/>
            <person name="Shah S."/>
            <person name="Dougan E. K."/>
            <person name="Thang M."/>
            <person name="Chan C."/>
        </authorList>
    </citation>
    <scope>NUCLEOTIDE SEQUENCE [LARGE SCALE GENOMIC DNA]</scope>
</reference>
<feature type="chain" id="PRO_5047478241" evidence="1">
    <location>
        <begin position="20"/>
        <end position="168"/>
    </location>
</feature>
<keyword evidence="1" id="KW-0732">Signal</keyword>